<dbReference type="Proteomes" id="UP000799324">
    <property type="component" value="Unassembled WGS sequence"/>
</dbReference>
<name>A0A6A6TAK2_9PLEO</name>
<dbReference type="AlphaFoldDB" id="A0A6A6TAK2"/>
<keyword evidence="2" id="KW-0812">Transmembrane</keyword>
<feature type="transmembrane region" description="Helical" evidence="2">
    <location>
        <begin position="59"/>
        <end position="86"/>
    </location>
</feature>
<keyword evidence="2" id="KW-1133">Transmembrane helix</keyword>
<evidence type="ECO:0000256" key="1">
    <source>
        <dbReference type="SAM" id="MobiDB-lite"/>
    </source>
</evidence>
<sequence length="114" mass="13047">MQKTTTTTKTEQNKTRQAARSVDRGPWTGTPRQAVRSNRRFRSDPAGLLFVLVDKTTQIYMYIYIYVCMWICEVLANSSFLMYVLVVNMSVHPTNQPTNQPFVHTSSIPRSAAE</sequence>
<accession>A0A6A6TAK2</accession>
<evidence type="ECO:0000256" key="2">
    <source>
        <dbReference type="SAM" id="Phobius"/>
    </source>
</evidence>
<gene>
    <name evidence="3" type="ORF">K491DRAFT_390416</name>
</gene>
<dbReference type="EMBL" id="MU004337">
    <property type="protein sequence ID" value="KAF2656337.1"/>
    <property type="molecule type" value="Genomic_DNA"/>
</dbReference>
<organism evidence="3 4">
    <name type="scientific">Lophiostoma macrostomum CBS 122681</name>
    <dbReference type="NCBI Taxonomy" id="1314788"/>
    <lineage>
        <taxon>Eukaryota</taxon>
        <taxon>Fungi</taxon>
        <taxon>Dikarya</taxon>
        <taxon>Ascomycota</taxon>
        <taxon>Pezizomycotina</taxon>
        <taxon>Dothideomycetes</taxon>
        <taxon>Pleosporomycetidae</taxon>
        <taxon>Pleosporales</taxon>
        <taxon>Lophiostomataceae</taxon>
        <taxon>Lophiostoma</taxon>
    </lineage>
</organism>
<reference evidence="3" key="1">
    <citation type="journal article" date="2020" name="Stud. Mycol.">
        <title>101 Dothideomycetes genomes: a test case for predicting lifestyles and emergence of pathogens.</title>
        <authorList>
            <person name="Haridas S."/>
            <person name="Albert R."/>
            <person name="Binder M."/>
            <person name="Bloem J."/>
            <person name="Labutti K."/>
            <person name="Salamov A."/>
            <person name="Andreopoulos B."/>
            <person name="Baker S."/>
            <person name="Barry K."/>
            <person name="Bills G."/>
            <person name="Bluhm B."/>
            <person name="Cannon C."/>
            <person name="Castanera R."/>
            <person name="Culley D."/>
            <person name="Daum C."/>
            <person name="Ezra D."/>
            <person name="Gonzalez J."/>
            <person name="Henrissat B."/>
            <person name="Kuo A."/>
            <person name="Liang C."/>
            <person name="Lipzen A."/>
            <person name="Lutzoni F."/>
            <person name="Magnuson J."/>
            <person name="Mondo S."/>
            <person name="Nolan M."/>
            <person name="Ohm R."/>
            <person name="Pangilinan J."/>
            <person name="Park H.-J."/>
            <person name="Ramirez L."/>
            <person name="Alfaro M."/>
            <person name="Sun H."/>
            <person name="Tritt A."/>
            <person name="Yoshinaga Y."/>
            <person name="Zwiers L.-H."/>
            <person name="Turgeon B."/>
            <person name="Goodwin S."/>
            <person name="Spatafora J."/>
            <person name="Crous P."/>
            <person name="Grigoriev I."/>
        </authorList>
    </citation>
    <scope>NUCLEOTIDE SEQUENCE</scope>
    <source>
        <strain evidence="3">CBS 122681</strain>
    </source>
</reference>
<evidence type="ECO:0000313" key="4">
    <source>
        <dbReference type="Proteomes" id="UP000799324"/>
    </source>
</evidence>
<protein>
    <submittedName>
        <fullName evidence="3">Uncharacterized protein</fullName>
    </submittedName>
</protein>
<feature type="region of interest" description="Disordered" evidence="1">
    <location>
        <begin position="94"/>
        <end position="114"/>
    </location>
</feature>
<keyword evidence="2" id="KW-0472">Membrane</keyword>
<proteinExistence type="predicted"/>
<feature type="region of interest" description="Disordered" evidence="1">
    <location>
        <begin position="1"/>
        <end position="38"/>
    </location>
</feature>
<keyword evidence="4" id="KW-1185">Reference proteome</keyword>
<feature type="compositionally biased region" description="Low complexity" evidence="1">
    <location>
        <begin position="1"/>
        <end position="10"/>
    </location>
</feature>
<evidence type="ECO:0000313" key="3">
    <source>
        <dbReference type="EMBL" id="KAF2656337.1"/>
    </source>
</evidence>